<evidence type="ECO:0000259" key="7">
    <source>
        <dbReference type="PROSITE" id="PS50103"/>
    </source>
</evidence>
<dbReference type="PANTHER" id="PTHR12506">
    <property type="entry name" value="PROTEIN PHOSPHATASE RELATED"/>
    <property type="match status" value="1"/>
</dbReference>
<dbReference type="GO" id="GO:0003677">
    <property type="term" value="F:DNA binding"/>
    <property type="evidence" value="ECO:0007669"/>
    <property type="project" value="UniProtKB-KW"/>
</dbReference>
<evidence type="ECO:0000313" key="8">
    <source>
        <dbReference type="EMBL" id="KAH7387802.1"/>
    </source>
</evidence>
<dbReference type="PANTHER" id="PTHR12506:SF50">
    <property type="entry name" value="ZINC FINGER CCCH DOMAIN-CONTAINING PROTEIN 26"/>
    <property type="match status" value="1"/>
</dbReference>
<dbReference type="PROSITE" id="PS50103">
    <property type="entry name" value="ZF_C3H1"/>
    <property type="match status" value="5"/>
</dbReference>
<dbReference type="EMBL" id="CM035421">
    <property type="protein sequence ID" value="KAH7387802.1"/>
    <property type="molecule type" value="Genomic_DNA"/>
</dbReference>
<name>A0A8T2SZR7_CERRI</name>
<dbReference type="InterPro" id="IPR000571">
    <property type="entry name" value="Znf_CCCH"/>
</dbReference>
<keyword evidence="2 5" id="KW-0863">Zinc-finger</keyword>
<evidence type="ECO:0000256" key="2">
    <source>
        <dbReference type="ARBA" id="ARBA00022771"/>
    </source>
</evidence>
<dbReference type="Proteomes" id="UP000825935">
    <property type="component" value="Chromosome 16"/>
</dbReference>
<feature type="domain" description="C3H1-type" evidence="7">
    <location>
        <begin position="68"/>
        <end position="96"/>
    </location>
</feature>
<feature type="domain" description="C3H1-type" evidence="7">
    <location>
        <begin position="358"/>
        <end position="386"/>
    </location>
</feature>
<keyword evidence="4" id="KW-0238">DNA-binding</keyword>
<dbReference type="Pfam" id="PF00642">
    <property type="entry name" value="zf-CCCH"/>
    <property type="match status" value="5"/>
</dbReference>
<dbReference type="AlphaFoldDB" id="A0A8T2SZR7"/>
<feature type="domain" description="C3H1-type" evidence="7">
    <location>
        <begin position="158"/>
        <end position="186"/>
    </location>
</feature>
<evidence type="ECO:0000256" key="4">
    <source>
        <dbReference type="ARBA" id="ARBA00023125"/>
    </source>
</evidence>
<feature type="compositionally biased region" description="Low complexity" evidence="6">
    <location>
        <begin position="10"/>
        <end position="22"/>
    </location>
</feature>
<feature type="domain" description="C3H1-type" evidence="7">
    <location>
        <begin position="112"/>
        <end position="140"/>
    </location>
</feature>
<evidence type="ECO:0000256" key="6">
    <source>
        <dbReference type="SAM" id="MobiDB-lite"/>
    </source>
</evidence>
<keyword evidence="9" id="KW-1185">Reference proteome</keyword>
<feature type="zinc finger region" description="C3H1-type" evidence="5">
    <location>
        <begin position="112"/>
        <end position="140"/>
    </location>
</feature>
<evidence type="ECO:0000256" key="1">
    <source>
        <dbReference type="ARBA" id="ARBA00022723"/>
    </source>
</evidence>
<feature type="zinc finger region" description="C3H1-type" evidence="5">
    <location>
        <begin position="358"/>
        <end position="386"/>
    </location>
</feature>
<dbReference type="OrthoDB" id="411372at2759"/>
<dbReference type="Gene3D" id="4.10.1000.10">
    <property type="entry name" value="Zinc finger, CCCH-type"/>
    <property type="match status" value="3"/>
</dbReference>
<dbReference type="SUPFAM" id="SSF90229">
    <property type="entry name" value="CCCH zinc finger"/>
    <property type="match status" value="5"/>
</dbReference>
<dbReference type="GO" id="GO:0008270">
    <property type="term" value="F:zinc ion binding"/>
    <property type="evidence" value="ECO:0007669"/>
    <property type="project" value="UniProtKB-KW"/>
</dbReference>
<dbReference type="InterPro" id="IPR036855">
    <property type="entry name" value="Znf_CCCH_sf"/>
</dbReference>
<feature type="region of interest" description="Disordered" evidence="6">
    <location>
        <begin position="1"/>
        <end position="45"/>
    </location>
</feature>
<feature type="zinc finger region" description="C3H1-type" evidence="5">
    <location>
        <begin position="68"/>
        <end position="96"/>
    </location>
</feature>
<feature type="region of interest" description="Disordered" evidence="6">
    <location>
        <begin position="292"/>
        <end position="313"/>
    </location>
</feature>
<organism evidence="8 9">
    <name type="scientific">Ceratopteris richardii</name>
    <name type="common">Triangle waterfern</name>
    <dbReference type="NCBI Taxonomy" id="49495"/>
    <lineage>
        <taxon>Eukaryota</taxon>
        <taxon>Viridiplantae</taxon>
        <taxon>Streptophyta</taxon>
        <taxon>Embryophyta</taxon>
        <taxon>Tracheophyta</taxon>
        <taxon>Polypodiopsida</taxon>
        <taxon>Polypodiidae</taxon>
        <taxon>Polypodiales</taxon>
        <taxon>Pteridineae</taxon>
        <taxon>Pteridaceae</taxon>
        <taxon>Parkerioideae</taxon>
        <taxon>Ceratopteris</taxon>
    </lineage>
</organism>
<dbReference type="OMA" id="ALMMPQG"/>
<keyword evidence="3 5" id="KW-0862">Zinc</keyword>
<gene>
    <name evidence="8" type="ORF">KP509_16G041800</name>
</gene>
<protein>
    <recommendedName>
        <fullName evidence="7">C3H1-type domain-containing protein</fullName>
    </recommendedName>
</protein>
<sequence length="458" mass="50138">MEFVTPQLPSSESSVPFSSSNSLVLHPEWQHPSQQQVHPTAGDTGLGEEMWRVSLPKEEGMDSTYPERSGEPDCPYYMRTGLCGFGANCKFNHPPSRRLVLSGRSIGDYPERPGQTECQYYLKTGTCKFGPSCKYHHPRERAGTAGRAQLNILNLPLRLGEKDCAFYMRTGSCKFGSTCKFNHPPPMMSLPGSSMFPGPLTGTGNAPQLYPWPMPRPVYLQSPRLTGPSIAPMVLPPSPVSVPHWPYQVPIVTPEGQQPPLSASYIYGAAAPPQEPMAVSLIPPFVPSSATVRLPTPPSPSTSGFREETYPERPGEPECQFYMKTGECKYGSQCRYHHPKDRNAPPPSFFSHVGLPLRPGAPPCTFYSRFGYCKFGAACKFDHPMATATYPQVRIDAGQPHSYTADTMGVLAGSVAAPTTELSMDIYGQSYLRDVRREGVSTSTSLQAVDVHHGSSRG</sequence>
<evidence type="ECO:0000313" key="9">
    <source>
        <dbReference type="Proteomes" id="UP000825935"/>
    </source>
</evidence>
<dbReference type="InterPro" id="IPR050974">
    <property type="entry name" value="Plant_ZF_CCCH"/>
</dbReference>
<proteinExistence type="predicted"/>
<keyword evidence="1 5" id="KW-0479">Metal-binding</keyword>
<dbReference type="SMART" id="SM00356">
    <property type="entry name" value="ZnF_C3H1"/>
    <property type="match status" value="5"/>
</dbReference>
<comment type="caution">
    <text evidence="8">The sequence shown here is derived from an EMBL/GenBank/DDBJ whole genome shotgun (WGS) entry which is preliminary data.</text>
</comment>
<feature type="zinc finger region" description="C3H1-type" evidence="5">
    <location>
        <begin position="158"/>
        <end position="186"/>
    </location>
</feature>
<evidence type="ECO:0000256" key="3">
    <source>
        <dbReference type="ARBA" id="ARBA00022833"/>
    </source>
</evidence>
<reference evidence="8" key="1">
    <citation type="submission" date="2021-08" db="EMBL/GenBank/DDBJ databases">
        <title>WGS assembly of Ceratopteris richardii.</title>
        <authorList>
            <person name="Marchant D.B."/>
            <person name="Chen G."/>
            <person name="Jenkins J."/>
            <person name="Shu S."/>
            <person name="Leebens-Mack J."/>
            <person name="Grimwood J."/>
            <person name="Schmutz J."/>
            <person name="Soltis P."/>
            <person name="Soltis D."/>
            <person name="Chen Z.-H."/>
        </authorList>
    </citation>
    <scope>NUCLEOTIDE SEQUENCE</scope>
    <source>
        <strain evidence="8">Whitten #5841</strain>
        <tissue evidence="8">Leaf</tissue>
    </source>
</reference>
<dbReference type="GO" id="GO:0003729">
    <property type="term" value="F:mRNA binding"/>
    <property type="evidence" value="ECO:0007669"/>
    <property type="project" value="TreeGrafter"/>
</dbReference>
<accession>A0A8T2SZR7</accession>
<feature type="zinc finger region" description="C3H1-type" evidence="5">
    <location>
        <begin position="313"/>
        <end position="341"/>
    </location>
</feature>
<evidence type="ECO:0000256" key="5">
    <source>
        <dbReference type="PROSITE-ProRule" id="PRU00723"/>
    </source>
</evidence>
<feature type="domain" description="C3H1-type" evidence="7">
    <location>
        <begin position="313"/>
        <end position="341"/>
    </location>
</feature>